<dbReference type="InterPro" id="IPR021896">
    <property type="entry name" value="THAP9-like_HTH"/>
</dbReference>
<dbReference type="CTD" id="20206147"/>
<dbReference type="InParanoid" id="T1FBE8"/>
<dbReference type="HOGENOM" id="CLU_380038_0_0_1"/>
<dbReference type="EMBL" id="AMQM01005976">
    <property type="status" value="NOT_ANNOTATED_CDS"/>
    <property type="molecule type" value="Genomic_DNA"/>
</dbReference>
<dbReference type="EnsemblMetazoa" id="HelroT177251">
    <property type="protein sequence ID" value="HelroP177251"/>
    <property type="gene ID" value="HelroG177251"/>
</dbReference>
<dbReference type="GO" id="GO:0000175">
    <property type="term" value="F:3'-5'-RNA exonuclease activity"/>
    <property type="evidence" value="ECO:0007669"/>
    <property type="project" value="InterPro"/>
</dbReference>
<dbReference type="InterPro" id="IPR022894">
    <property type="entry name" value="Oligoribonuclease"/>
</dbReference>
<evidence type="ECO:0000313" key="3">
    <source>
        <dbReference type="EMBL" id="ESN98368.1"/>
    </source>
</evidence>
<sequence>MASIKNAKTCSDHFCNKDYKGYDGERKVTLKKAFPCFQFKKIRTYDSDQKSFALTLHLYGHKAYDYLWTNGLHLPHTRTLRKVEAEYFFDFFPYAPRGHENQNISIRFANLFKIIMQTQALRDFVNEKYSRPSAPLLNGFVYFLIQKQLKKIPVWVKIMEELESFNIVFSAKIWNVKTRIKLIHKQLTTFKLNLGRTWDQVVQYLEEPFYFQPIGDSEKQPVHCGQPTNLNPEAPSCSSTDAQVCEIRSTTSAQLPKRKVPQIKHICKSCIAKNLRIKNYKQTIFRLKQRIDKLSSFQRTKWRLQHLAKRRLDSVDHWKSKYHREKDMNSQAVSSNATTIKSLRISRSQIRKCQRRSQDRQVFFLYFPKITFFRNNNRNEITKSLWIGINQEEVIVQFQALGIIGKIITGPWMTLVYRNIRGLSNLEMGSVFQLGKSVIEGVLHHPAEVMLMKTDVFGHPLEEDDVHLSLMNKVYNNDMLYKLLISLMQSVIEVMERQMGNYLTGELSNPAPQMIADTSSAPPHNIHAERTLGLSDFFIRKSPYATIGFVDAKVKAKMNHTMDWLDAKSEQEQNKIIKFAITRGAKVRHISKDTERQTDLAILERRRQLSQKTEDKDRKKTEHAVLKLLINNGNSNDPLFASLDKQQKVFLDDILAGRQLIGKLLYHKWSMGEKEESRFIGRIQDRKKKKKDTFTISYWEVDEESAEDHKLPVESLITDLINGDLEFFT</sequence>
<keyword evidence="1" id="KW-0540">Nuclease</keyword>
<keyword evidence="1" id="KW-0378">Hydrolase</keyword>
<feature type="domain" description="THAP9-like helix-turn-helix" evidence="2">
    <location>
        <begin position="37"/>
        <end position="82"/>
    </location>
</feature>
<dbReference type="Pfam" id="PF12017">
    <property type="entry name" value="Tnp_P_element"/>
    <property type="match status" value="1"/>
</dbReference>
<dbReference type="GeneID" id="20206147"/>
<accession>T1FBE8</accession>
<evidence type="ECO:0000313" key="5">
    <source>
        <dbReference type="Proteomes" id="UP000015101"/>
    </source>
</evidence>
<name>T1FBE8_HELRO</name>
<evidence type="ECO:0000313" key="4">
    <source>
        <dbReference type="EnsemblMetazoa" id="HelroP177251"/>
    </source>
</evidence>
<dbReference type="Proteomes" id="UP000015101">
    <property type="component" value="Unassembled WGS sequence"/>
</dbReference>
<dbReference type="AlphaFoldDB" id="T1FBE8"/>
<dbReference type="KEGG" id="hro:HELRODRAFT_177251"/>
<reference evidence="4" key="3">
    <citation type="submission" date="2015-06" db="UniProtKB">
        <authorList>
            <consortium name="EnsemblMetazoa"/>
        </authorList>
    </citation>
    <scope>IDENTIFICATION</scope>
</reference>
<dbReference type="eggNOG" id="ENOG502S418">
    <property type="taxonomic scope" value="Eukaryota"/>
</dbReference>
<dbReference type="STRING" id="6412.T1FBE8"/>
<dbReference type="RefSeq" id="XP_009023693.1">
    <property type="nucleotide sequence ID" value="XM_009025445.1"/>
</dbReference>
<dbReference type="PANTHER" id="PTHR11046">
    <property type="entry name" value="OLIGORIBONUCLEASE, MITOCHONDRIAL"/>
    <property type="match status" value="1"/>
</dbReference>
<organism evidence="4 5">
    <name type="scientific">Helobdella robusta</name>
    <name type="common">Californian leech</name>
    <dbReference type="NCBI Taxonomy" id="6412"/>
    <lineage>
        <taxon>Eukaryota</taxon>
        <taxon>Metazoa</taxon>
        <taxon>Spiralia</taxon>
        <taxon>Lophotrochozoa</taxon>
        <taxon>Annelida</taxon>
        <taxon>Clitellata</taxon>
        <taxon>Hirudinea</taxon>
        <taxon>Rhynchobdellida</taxon>
        <taxon>Glossiphoniidae</taxon>
        <taxon>Helobdella</taxon>
    </lineage>
</organism>
<proteinExistence type="predicted"/>
<dbReference type="PANTHER" id="PTHR11046:SF25">
    <property type="match status" value="1"/>
</dbReference>
<reference evidence="3 5" key="2">
    <citation type="journal article" date="2013" name="Nature">
        <title>Insights into bilaterian evolution from three spiralian genomes.</title>
        <authorList>
            <person name="Simakov O."/>
            <person name="Marletaz F."/>
            <person name="Cho S.J."/>
            <person name="Edsinger-Gonzales E."/>
            <person name="Havlak P."/>
            <person name="Hellsten U."/>
            <person name="Kuo D.H."/>
            <person name="Larsson T."/>
            <person name="Lv J."/>
            <person name="Arendt D."/>
            <person name="Savage R."/>
            <person name="Osoegawa K."/>
            <person name="de Jong P."/>
            <person name="Grimwood J."/>
            <person name="Chapman J.A."/>
            <person name="Shapiro H."/>
            <person name="Aerts A."/>
            <person name="Otillar R.P."/>
            <person name="Terry A.Y."/>
            <person name="Boore J.L."/>
            <person name="Grigoriev I.V."/>
            <person name="Lindberg D.R."/>
            <person name="Seaver E.C."/>
            <person name="Weisblat D.A."/>
            <person name="Putnam N.H."/>
            <person name="Rokhsar D.S."/>
        </authorList>
    </citation>
    <scope>NUCLEOTIDE SEQUENCE</scope>
</reference>
<dbReference type="OrthoDB" id="6140945at2759"/>
<dbReference type="EMBL" id="KB097182">
    <property type="protein sequence ID" value="ESN98368.1"/>
    <property type="molecule type" value="Genomic_DNA"/>
</dbReference>
<reference evidence="5" key="1">
    <citation type="submission" date="2012-12" db="EMBL/GenBank/DDBJ databases">
        <authorList>
            <person name="Hellsten U."/>
            <person name="Grimwood J."/>
            <person name="Chapman J.A."/>
            <person name="Shapiro H."/>
            <person name="Aerts A."/>
            <person name="Otillar R.P."/>
            <person name="Terry A.Y."/>
            <person name="Boore J.L."/>
            <person name="Simakov O."/>
            <person name="Marletaz F."/>
            <person name="Cho S.-J."/>
            <person name="Edsinger-Gonzales E."/>
            <person name="Havlak P."/>
            <person name="Kuo D.-H."/>
            <person name="Larsson T."/>
            <person name="Lv J."/>
            <person name="Arendt D."/>
            <person name="Savage R."/>
            <person name="Osoegawa K."/>
            <person name="de Jong P."/>
            <person name="Lindberg D.R."/>
            <person name="Seaver E.C."/>
            <person name="Weisblat D.A."/>
            <person name="Putnam N.H."/>
            <person name="Grigoriev I.V."/>
            <person name="Rokhsar D.S."/>
        </authorList>
    </citation>
    <scope>NUCLEOTIDE SEQUENCE</scope>
</reference>
<evidence type="ECO:0000259" key="2">
    <source>
        <dbReference type="Pfam" id="PF12017"/>
    </source>
</evidence>
<evidence type="ECO:0000256" key="1">
    <source>
        <dbReference type="ARBA" id="ARBA00022722"/>
    </source>
</evidence>
<keyword evidence="5" id="KW-1185">Reference proteome</keyword>
<protein>
    <recommendedName>
        <fullName evidence="2">THAP9-like helix-turn-helix domain-containing protein</fullName>
    </recommendedName>
</protein>
<gene>
    <name evidence="4" type="primary">20206147</name>
    <name evidence="3" type="ORF">HELRODRAFT_177251</name>
</gene>